<comment type="caution">
    <text evidence="2">The sequence shown here is derived from an EMBL/GenBank/DDBJ whole genome shotgun (WGS) entry which is preliminary data.</text>
</comment>
<evidence type="ECO:0000313" key="3">
    <source>
        <dbReference type="Proteomes" id="UP000218054"/>
    </source>
</evidence>
<dbReference type="EMBL" id="NSJB01000004">
    <property type="protein sequence ID" value="PAT37140.1"/>
    <property type="molecule type" value="Genomic_DNA"/>
</dbReference>
<accession>A0A2A2AF10</accession>
<dbReference type="SUPFAM" id="SSF88697">
    <property type="entry name" value="PUA domain-like"/>
    <property type="match status" value="1"/>
</dbReference>
<evidence type="ECO:0000259" key="1">
    <source>
        <dbReference type="Pfam" id="PF04266"/>
    </source>
</evidence>
<dbReference type="AlphaFoldDB" id="A0A2A2AF10"/>
<dbReference type="Gene3D" id="2.30.130.30">
    <property type="entry name" value="Hypothetical protein"/>
    <property type="match status" value="1"/>
</dbReference>
<organism evidence="2 3">
    <name type="scientific">Vandammella animalimorsus</name>
    <dbReference type="NCBI Taxonomy" id="2029117"/>
    <lineage>
        <taxon>Bacteria</taxon>
        <taxon>Pseudomonadati</taxon>
        <taxon>Pseudomonadota</taxon>
        <taxon>Betaproteobacteria</taxon>
        <taxon>Burkholderiales</taxon>
        <taxon>Comamonadaceae</taxon>
        <taxon>Vandammella</taxon>
    </lineage>
</organism>
<dbReference type="Proteomes" id="UP000218054">
    <property type="component" value="Unassembled WGS sequence"/>
</dbReference>
<dbReference type="InterPro" id="IPR015947">
    <property type="entry name" value="PUA-like_sf"/>
</dbReference>
<reference evidence="2 3" key="1">
    <citation type="submission" date="2017-08" db="EMBL/GenBank/DDBJ databases">
        <title>WGS of Clinical strains of the CDC Group NO-1 linked to zoonotic infections in humans.</title>
        <authorList>
            <person name="Bernier A.-M."/>
            <person name="Bernard K."/>
        </authorList>
    </citation>
    <scope>NUCLEOTIDE SEQUENCE [LARGE SCALE GENOMIC DNA]</scope>
    <source>
        <strain evidence="2 3">NML00-0135</strain>
    </source>
</reference>
<sequence length="133" mass="15097">MKALSVRQPWADAIASGQKWIEFRSRPTQYRGDLVICSSRFNEGYVVDVNGEEKPLPLGVMLCVVKLIDCRPTKKADAKQPGYGGADGYFSWILDNQIDILVPKPVRGMVNFFTVPDDEIEFAPEGKFWFDYM</sequence>
<name>A0A2A2AF10_9BURK</name>
<gene>
    <name evidence="2" type="ORF">CK625_08290</name>
</gene>
<proteinExistence type="predicted"/>
<feature type="domain" description="ASCH" evidence="1">
    <location>
        <begin position="4"/>
        <end position="73"/>
    </location>
</feature>
<dbReference type="Pfam" id="PF04266">
    <property type="entry name" value="ASCH"/>
    <property type="match status" value="1"/>
</dbReference>
<dbReference type="RefSeq" id="WP_095539835.1">
    <property type="nucleotide sequence ID" value="NZ_NSJB01000004.1"/>
</dbReference>
<dbReference type="InterPro" id="IPR007374">
    <property type="entry name" value="ASCH_domain"/>
</dbReference>
<protein>
    <submittedName>
        <fullName evidence="2">RNA-binding protein</fullName>
    </submittedName>
</protein>
<keyword evidence="3" id="KW-1185">Reference proteome</keyword>
<evidence type="ECO:0000313" key="2">
    <source>
        <dbReference type="EMBL" id="PAT37140.1"/>
    </source>
</evidence>